<keyword evidence="3" id="KW-1185">Reference proteome</keyword>
<feature type="signal peptide" evidence="1">
    <location>
        <begin position="1"/>
        <end position="16"/>
    </location>
</feature>
<keyword evidence="1" id="KW-0732">Signal</keyword>
<gene>
    <name evidence="2" type="ORF">MSPICULIGERA_LOCUS23146</name>
</gene>
<protein>
    <submittedName>
        <fullName evidence="2">Uncharacterized protein</fullName>
    </submittedName>
</protein>
<proteinExistence type="predicted"/>
<evidence type="ECO:0000256" key="1">
    <source>
        <dbReference type="SAM" id="SignalP"/>
    </source>
</evidence>
<dbReference type="EMBL" id="CATQJA010002702">
    <property type="protein sequence ID" value="CAJ0585114.1"/>
    <property type="molecule type" value="Genomic_DNA"/>
</dbReference>
<organism evidence="2 3">
    <name type="scientific">Mesorhabditis spiculigera</name>
    <dbReference type="NCBI Taxonomy" id="96644"/>
    <lineage>
        <taxon>Eukaryota</taxon>
        <taxon>Metazoa</taxon>
        <taxon>Ecdysozoa</taxon>
        <taxon>Nematoda</taxon>
        <taxon>Chromadorea</taxon>
        <taxon>Rhabditida</taxon>
        <taxon>Rhabditina</taxon>
        <taxon>Rhabditomorpha</taxon>
        <taxon>Rhabditoidea</taxon>
        <taxon>Rhabditidae</taxon>
        <taxon>Mesorhabditinae</taxon>
        <taxon>Mesorhabditis</taxon>
    </lineage>
</organism>
<evidence type="ECO:0000313" key="3">
    <source>
        <dbReference type="Proteomes" id="UP001177023"/>
    </source>
</evidence>
<feature type="chain" id="PRO_5041358022" evidence="1">
    <location>
        <begin position="17"/>
        <end position="128"/>
    </location>
</feature>
<comment type="caution">
    <text evidence="2">The sequence shown here is derived from an EMBL/GenBank/DDBJ whole genome shotgun (WGS) entry which is preliminary data.</text>
</comment>
<feature type="non-terminal residue" evidence="2">
    <location>
        <position position="128"/>
    </location>
</feature>
<reference evidence="2" key="1">
    <citation type="submission" date="2023-06" db="EMBL/GenBank/DDBJ databases">
        <authorList>
            <person name="Delattre M."/>
        </authorList>
    </citation>
    <scope>NUCLEOTIDE SEQUENCE</scope>
    <source>
        <strain evidence="2">AF72</strain>
    </source>
</reference>
<dbReference type="AlphaFoldDB" id="A0AA36DF26"/>
<accession>A0AA36DF26</accession>
<evidence type="ECO:0000313" key="2">
    <source>
        <dbReference type="EMBL" id="CAJ0585114.1"/>
    </source>
</evidence>
<dbReference type="Proteomes" id="UP001177023">
    <property type="component" value="Unassembled WGS sequence"/>
</dbReference>
<sequence>MHSFLILAVLVVAVSTFTQLPSTYTTKQKKDACADYCNGQATSLSTGFAFQSSGWELCNCAPAQATGSWSASSCYSSCYSRCQSTLGLCAWNYATNTDYHGLCCTNSNTTTSVWNTCFKNGTGLCYQA</sequence>
<name>A0AA36DF26_9BILA</name>